<dbReference type="GO" id="GO:0005743">
    <property type="term" value="C:mitochondrial inner membrane"/>
    <property type="evidence" value="ECO:0007669"/>
    <property type="project" value="UniProtKB-SubCell"/>
</dbReference>
<feature type="transmembrane region" description="Helical" evidence="14">
    <location>
        <begin position="105"/>
        <end position="125"/>
    </location>
</feature>
<dbReference type="EMBL" id="JQ941148">
    <property type="protein sequence ID" value="AFN41098.1"/>
    <property type="molecule type" value="Genomic_DNA"/>
</dbReference>
<organism evidence="15">
    <name type="scientific">Oplurus saxicola</name>
    <dbReference type="NCBI Taxonomy" id="44148"/>
    <lineage>
        <taxon>Eukaryota</taxon>
        <taxon>Metazoa</taxon>
        <taxon>Chordata</taxon>
        <taxon>Craniata</taxon>
        <taxon>Vertebrata</taxon>
        <taxon>Euteleostomi</taxon>
        <taxon>Lepidosauria</taxon>
        <taxon>Squamata</taxon>
        <taxon>Bifurcata</taxon>
        <taxon>Unidentata</taxon>
        <taxon>Episquamata</taxon>
        <taxon>Toxicofera</taxon>
        <taxon>Iguania</taxon>
        <taxon>Iguanidae</taxon>
        <taxon>Oplurinae</taxon>
        <taxon>Oplurus</taxon>
    </lineage>
</organism>
<evidence type="ECO:0000256" key="7">
    <source>
        <dbReference type="ARBA" id="ARBA00022982"/>
    </source>
</evidence>
<dbReference type="GO" id="GO:0003954">
    <property type="term" value="F:NADH dehydrogenase activity"/>
    <property type="evidence" value="ECO:0007669"/>
    <property type="project" value="TreeGrafter"/>
</dbReference>
<name>I6XBL2_9SAUR</name>
<dbReference type="InterPro" id="IPR001694">
    <property type="entry name" value="NADH_UbQ_OxRdtase_su1/FPO"/>
</dbReference>
<evidence type="ECO:0000256" key="10">
    <source>
        <dbReference type="ARBA" id="ARBA00023136"/>
    </source>
</evidence>
<feature type="transmembrane region" description="Helical" evidence="14">
    <location>
        <begin position="224"/>
        <end position="249"/>
    </location>
</feature>
<comment type="similarity">
    <text evidence="2 12">Belongs to the complex I subunit 1 family.</text>
</comment>
<feature type="transmembrane region" description="Helical" evidence="14">
    <location>
        <begin position="74"/>
        <end position="93"/>
    </location>
</feature>
<comment type="subcellular location">
    <subcellularLocation>
        <location evidence="1">Membrane</location>
        <topology evidence="1">Multi-pass membrane protein</topology>
    </subcellularLocation>
    <subcellularLocation>
        <location evidence="12">Mitochondrion inner membrane</location>
        <topology evidence="12">Multi-pass membrane protein</topology>
    </subcellularLocation>
</comment>
<keyword evidence="7" id="KW-0249">Electron transport</keyword>
<evidence type="ECO:0000256" key="8">
    <source>
        <dbReference type="ARBA" id="ARBA00022989"/>
    </source>
</evidence>
<evidence type="ECO:0000256" key="14">
    <source>
        <dbReference type="SAM" id="Phobius"/>
    </source>
</evidence>
<reference evidence="15" key="1">
    <citation type="journal article" date="2012" name="Mol. Ecol.">
        <title>Defining spatial and temporal patterns of phylogeographic structure in Madagascar's iguanid lizards (genus Oplurus).</title>
        <authorList>
            <person name="Chan L.M."/>
            <person name="Choi D."/>
            <person name="Raselimanana A.P."/>
            <person name="Rakotondravony H.A."/>
            <person name="Yoder A.D."/>
        </authorList>
    </citation>
    <scope>NUCLEOTIDE SEQUENCE</scope>
</reference>
<dbReference type="PANTHER" id="PTHR11432">
    <property type="entry name" value="NADH DEHYDROGENASE SUBUNIT 1"/>
    <property type="match status" value="1"/>
</dbReference>
<dbReference type="Pfam" id="PF00146">
    <property type="entry name" value="NADHdh"/>
    <property type="match status" value="1"/>
</dbReference>
<dbReference type="GO" id="GO:0009060">
    <property type="term" value="P:aerobic respiration"/>
    <property type="evidence" value="ECO:0007669"/>
    <property type="project" value="TreeGrafter"/>
</dbReference>
<feature type="transmembrane region" description="Helical" evidence="14">
    <location>
        <begin position="256"/>
        <end position="275"/>
    </location>
</feature>
<keyword evidence="6 12" id="KW-0812">Transmembrane</keyword>
<keyword evidence="13" id="KW-0830">Ubiquinone</keyword>
<evidence type="ECO:0000256" key="4">
    <source>
        <dbReference type="ARBA" id="ARBA00021009"/>
    </source>
</evidence>
<evidence type="ECO:0000313" key="15">
    <source>
        <dbReference type="EMBL" id="AFN41098.1"/>
    </source>
</evidence>
<keyword evidence="10 14" id="KW-0472">Membrane</keyword>
<evidence type="ECO:0000256" key="13">
    <source>
        <dbReference type="RuleBase" id="RU000473"/>
    </source>
</evidence>
<dbReference type="InterPro" id="IPR018086">
    <property type="entry name" value="NADH_UbQ_OxRdtase_su1_CS"/>
</dbReference>
<keyword evidence="8 14" id="KW-1133">Transmembrane helix</keyword>
<comment type="catalytic activity">
    <reaction evidence="11 13">
        <text>a ubiquinone + NADH + 5 H(+)(in) = a ubiquinol + NAD(+) + 4 H(+)(out)</text>
        <dbReference type="Rhea" id="RHEA:29091"/>
        <dbReference type="Rhea" id="RHEA-COMP:9565"/>
        <dbReference type="Rhea" id="RHEA-COMP:9566"/>
        <dbReference type="ChEBI" id="CHEBI:15378"/>
        <dbReference type="ChEBI" id="CHEBI:16389"/>
        <dbReference type="ChEBI" id="CHEBI:17976"/>
        <dbReference type="ChEBI" id="CHEBI:57540"/>
        <dbReference type="ChEBI" id="CHEBI:57945"/>
        <dbReference type="EC" id="7.1.1.2"/>
    </reaction>
</comment>
<feature type="transmembrane region" description="Helical" evidence="14">
    <location>
        <begin position="6"/>
        <end position="27"/>
    </location>
</feature>
<dbReference type="HAMAP" id="MF_01350">
    <property type="entry name" value="NDH1_NuoH"/>
    <property type="match status" value="1"/>
</dbReference>
<keyword evidence="5" id="KW-0679">Respiratory chain</keyword>
<evidence type="ECO:0000256" key="9">
    <source>
        <dbReference type="ARBA" id="ARBA00023027"/>
    </source>
</evidence>
<evidence type="ECO:0000256" key="3">
    <source>
        <dbReference type="ARBA" id="ARBA00012944"/>
    </source>
</evidence>
<dbReference type="PROSITE" id="PS00668">
    <property type="entry name" value="COMPLEX1_ND1_2"/>
    <property type="match status" value="1"/>
</dbReference>
<evidence type="ECO:0000256" key="2">
    <source>
        <dbReference type="ARBA" id="ARBA00010535"/>
    </source>
</evidence>
<dbReference type="EC" id="7.1.1.2" evidence="3 13"/>
<evidence type="ECO:0000256" key="6">
    <source>
        <dbReference type="ARBA" id="ARBA00022692"/>
    </source>
</evidence>
<keyword evidence="13 15" id="KW-0496">Mitochondrion</keyword>
<proteinExistence type="inferred from homology"/>
<accession>I6XBL2</accession>
<protein>
    <recommendedName>
        <fullName evidence="4 13">NADH-ubiquinone oxidoreductase chain 1</fullName>
        <ecNumber evidence="3 13">7.1.1.2</ecNumber>
    </recommendedName>
</protein>
<dbReference type="PROSITE" id="PS00667">
    <property type="entry name" value="COMPLEX1_ND1_1"/>
    <property type="match status" value="1"/>
</dbReference>
<sequence length="320" mass="35915">MPILNYIINPLMYIIPILIAVAFLTLLERKTLGYMQLRKGPNIVGPFGLLQPVADGIKLFIKEPIRPSSSSPTLFILTPTLALTISLAIWTPIPMPMSLADMNLGLLFMLALSSMAVYSILWSGWASNSKYALFGALRAVAQTISYEVTLGIILLSIVILAGGFSLKTLVTTQEHTWLVLSSWPLTMMWYVSTLAETNRAPFDLTEGESELVSGFNVEYAAGPFALFFLAEYANIMMMNTLSCILFFAPNQTQPELFPINLMAKTTMLTIGFLWIRASYPRFRYDQLMHLLWKQFLPITLALCLWYISIPTMTFTLPPQQ</sequence>
<dbReference type="PANTHER" id="PTHR11432:SF3">
    <property type="entry name" value="NADH-UBIQUINONE OXIDOREDUCTASE CHAIN 1"/>
    <property type="match status" value="1"/>
</dbReference>
<dbReference type="AlphaFoldDB" id="I6XBL2"/>
<keyword evidence="9 12" id="KW-0520">NAD</keyword>
<keyword evidence="5" id="KW-0813">Transport</keyword>
<gene>
    <name evidence="15" type="primary">ND1</name>
</gene>
<dbReference type="GO" id="GO:0008137">
    <property type="term" value="F:NADH dehydrogenase (ubiquinone) activity"/>
    <property type="evidence" value="ECO:0007669"/>
    <property type="project" value="UniProtKB-EC"/>
</dbReference>
<evidence type="ECO:0000256" key="5">
    <source>
        <dbReference type="ARBA" id="ARBA00022660"/>
    </source>
</evidence>
<geneLocation type="mitochondrion" evidence="15"/>
<evidence type="ECO:0000256" key="11">
    <source>
        <dbReference type="ARBA" id="ARBA00049551"/>
    </source>
</evidence>
<evidence type="ECO:0000256" key="1">
    <source>
        <dbReference type="ARBA" id="ARBA00004141"/>
    </source>
</evidence>
<feature type="transmembrane region" description="Helical" evidence="14">
    <location>
        <begin position="146"/>
        <end position="166"/>
    </location>
</feature>
<evidence type="ECO:0000256" key="12">
    <source>
        <dbReference type="RuleBase" id="RU000471"/>
    </source>
</evidence>
<feature type="transmembrane region" description="Helical" evidence="14">
    <location>
        <begin position="295"/>
        <end position="316"/>
    </location>
</feature>